<dbReference type="PANTHER" id="PTHR47894">
    <property type="entry name" value="HTH-TYPE TRANSCRIPTIONAL REGULATOR GADX"/>
    <property type="match status" value="1"/>
</dbReference>
<dbReference type="InterPro" id="IPR018060">
    <property type="entry name" value="HTH_AraC"/>
</dbReference>
<evidence type="ECO:0000256" key="3">
    <source>
        <dbReference type="ARBA" id="ARBA00023163"/>
    </source>
</evidence>
<dbReference type="Gene3D" id="1.10.10.60">
    <property type="entry name" value="Homeodomain-like"/>
    <property type="match status" value="1"/>
</dbReference>
<sequence>MCSTALPPTKIADLLGYSDASTFSTAFRRWYGQPPSDFREQPTAEAPLT</sequence>
<dbReference type="Proteomes" id="UP001553161">
    <property type="component" value="Unassembled WGS sequence"/>
</dbReference>
<keyword evidence="3" id="KW-0804">Transcription</keyword>
<dbReference type="PROSITE" id="PS01124">
    <property type="entry name" value="HTH_ARAC_FAMILY_2"/>
    <property type="match status" value="1"/>
</dbReference>
<evidence type="ECO:0000256" key="1">
    <source>
        <dbReference type="ARBA" id="ARBA00023015"/>
    </source>
</evidence>
<gene>
    <name evidence="5" type="ORF">AB0T83_19720</name>
</gene>
<dbReference type="InterPro" id="IPR020449">
    <property type="entry name" value="Tscrpt_reg_AraC-type_HTH"/>
</dbReference>
<dbReference type="PRINTS" id="PR00032">
    <property type="entry name" value="HTHARAC"/>
</dbReference>
<keyword evidence="6" id="KW-1185">Reference proteome</keyword>
<evidence type="ECO:0000256" key="2">
    <source>
        <dbReference type="ARBA" id="ARBA00023125"/>
    </source>
</evidence>
<proteinExistence type="predicted"/>
<keyword evidence="1" id="KW-0805">Transcription regulation</keyword>
<name>A0ABV3LBN2_9RHOB</name>
<reference evidence="5 6" key="1">
    <citation type="submission" date="2024-07" db="EMBL/GenBank/DDBJ databases">
        <authorList>
            <person name="Kang M."/>
        </authorList>
    </citation>
    <scope>NUCLEOTIDE SEQUENCE [LARGE SCALE GENOMIC DNA]</scope>
    <source>
        <strain evidence="5 6">DFM31</strain>
    </source>
</reference>
<organism evidence="5 6">
    <name type="scientific">Meridianimarinicoccus marinus</name>
    <dbReference type="NCBI Taxonomy" id="3231483"/>
    <lineage>
        <taxon>Bacteria</taxon>
        <taxon>Pseudomonadati</taxon>
        <taxon>Pseudomonadota</taxon>
        <taxon>Alphaproteobacteria</taxon>
        <taxon>Rhodobacterales</taxon>
        <taxon>Paracoccaceae</taxon>
        <taxon>Meridianimarinicoccus</taxon>
    </lineage>
</organism>
<dbReference type="SUPFAM" id="SSF46689">
    <property type="entry name" value="Homeodomain-like"/>
    <property type="match status" value="1"/>
</dbReference>
<accession>A0ABV3LBN2</accession>
<dbReference type="EMBL" id="JBFBVU010000058">
    <property type="protein sequence ID" value="MEV8468974.1"/>
    <property type="molecule type" value="Genomic_DNA"/>
</dbReference>
<protein>
    <submittedName>
        <fullName evidence="5">Helix-turn-helix domain-containing protein</fullName>
    </submittedName>
</protein>
<dbReference type="RefSeq" id="WP_366194932.1">
    <property type="nucleotide sequence ID" value="NZ_JBFBVU010000058.1"/>
</dbReference>
<dbReference type="Pfam" id="PF12833">
    <property type="entry name" value="HTH_18"/>
    <property type="match status" value="1"/>
</dbReference>
<keyword evidence="2" id="KW-0238">DNA-binding</keyword>
<comment type="caution">
    <text evidence="5">The sequence shown here is derived from an EMBL/GenBank/DDBJ whole genome shotgun (WGS) entry which is preliminary data.</text>
</comment>
<feature type="domain" description="HTH araC/xylS-type" evidence="4">
    <location>
        <begin position="1"/>
        <end position="41"/>
    </location>
</feature>
<evidence type="ECO:0000313" key="6">
    <source>
        <dbReference type="Proteomes" id="UP001553161"/>
    </source>
</evidence>
<dbReference type="PANTHER" id="PTHR47894:SF1">
    <property type="entry name" value="HTH-TYPE TRANSCRIPTIONAL REGULATOR VQSM"/>
    <property type="match status" value="1"/>
</dbReference>
<evidence type="ECO:0000313" key="5">
    <source>
        <dbReference type="EMBL" id="MEV8468974.1"/>
    </source>
</evidence>
<dbReference type="InterPro" id="IPR009057">
    <property type="entry name" value="Homeodomain-like_sf"/>
</dbReference>
<evidence type="ECO:0000259" key="4">
    <source>
        <dbReference type="PROSITE" id="PS01124"/>
    </source>
</evidence>